<name>G7JL16_MEDTR</name>
<protein>
    <submittedName>
        <fullName evidence="2">Cysteine protease, putative</fullName>
    </submittedName>
</protein>
<dbReference type="EMBL" id="CM001220">
    <property type="protein sequence ID" value="AES89291.1"/>
    <property type="molecule type" value="Genomic_DNA"/>
</dbReference>
<dbReference type="PaxDb" id="3880-AES89291"/>
<keyword evidence="2" id="KW-0645">Protease</keyword>
<accession>G7JL16</accession>
<evidence type="ECO:0000313" key="4">
    <source>
        <dbReference type="Proteomes" id="UP000002051"/>
    </source>
</evidence>
<keyword evidence="2" id="KW-0378">Hydrolase</keyword>
<reference evidence="3" key="3">
    <citation type="submission" date="2015-04" db="UniProtKB">
        <authorList>
            <consortium name="EnsemblPlants"/>
        </authorList>
    </citation>
    <scope>IDENTIFICATION</scope>
    <source>
        <strain evidence="3">cv. Jemalong A17</strain>
    </source>
</reference>
<reference evidence="2 4" key="1">
    <citation type="journal article" date="2011" name="Nature">
        <title>The Medicago genome provides insight into the evolution of rhizobial symbioses.</title>
        <authorList>
            <person name="Young N.D."/>
            <person name="Debelle F."/>
            <person name="Oldroyd G.E."/>
            <person name="Geurts R."/>
            <person name="Cannon S.B."/>
            <person name="Udvardi M.K."/>
            <person name="Benedito V.A."/>
            <person name="Mayer K.F."/>
            <person name="Gouzy J."/>
            <person name="Schoof H."/>
            <person name="Van de Peer Y."/>
            <person name="Proost S."/>
            <person name="Cook D.R."/>
            <person name="Meyers B.C."/>
            <person name="Spannagl M."/>
            <person name="Cheung F."/>
            <person name="De Mita S."/>
            <person name="Krishnakumar V."/>
            <person name="Gundlach H."/>
            <person name="Zhou S."/>
            <person name="Mudge J."/>
            <person name="Bharti A.K."/>
            <person name="Murray J.D."/>
            <person name="Naoumkina M.A."/>
            <person name="Rosen B."/>
            <person name="Silverstein K.A."/>
            <person name="Tang H."/>
            <person name="Rombauts S."/>
            <person name="Zhao P.X."/>
            <person name="Zhou P."/>
            <person name="Barbe V."/>
            <person name="Bardou P."/>
            <person name="Bechner M."/>
            <person name="Bellec A."/>
            <person name="Berger A."/>
            <person name="Berges H."/>
            <person name="Bidwell S."/>
            <person name="Bisseling T."/>
            <person name="Choisne N."/>
            <person name="Couloux A."/>
            <person name="Denny R."/>
            <person name="Deshpande S."/>
            <person name="Dai X."/>
            <person name="Doyle J.J."/>
            <person name="Dudez A.M."/>
            <person name="Farmer A.D."/>
            <person name="Fouteau S."/>
            <person name="Franken C."/>
            <person name="Gibelin C."/>
            <person name="Gish J."/>
            <person name="Goldstein S."/>
            <person name="Gonzalez A.J."/>
            <person name="Green P.J."/>
            <person name="Hallab A."/>
            <person name="Hartog M."/>
            <person name="Hua A."/>
            <person name="Humphray S.J."/>
            <person name="Jeong D.H."/>
            <person name="Jing Y."/>
            <person name="Jocker A."/>
            <person name="Kenton S.M."/>
            <person name="Kim D.J."/>
            <person name="Klee K."/>
            <person name="Lai H."/>
            <person name="Lang C."/>
            <person name="Lin S."/>
            <person name="Macmil S.L."/>
            <person name="Magdelenat G."/>
            <person name="Matthews L."/>
            <person name="McCorrison J."/>
            <person name="Monaghan E.L."/>
            <person name="Mun J.H."/>
            <person name="Najar F.Z."/>
            <person name="Nicholson C."/>
            <person name="Noirot C."/>
            <person name="O'Bleness M."/>
            <person name="Paule C.R."/>
            <person name="Poulain J."/>
            <person name="Prion F."/>
            <person name="Qin B."/>
            <person name="Qu C."/>
            <person name="Retzel E.F."/>
            <person name="Riddle C."/>
            <person name="Sallet E."/>
            <person name="Samain S."/>
            <person name="Samson N."/>
            <person name="Sanders I."/>
            <person name="Saurat O."/>
            <person name="Scarpelli C."/>
            <person name="Schiex T."/>
            <person name="Segurens B."/>
            <person name="Severin A.J."/>
            <person name="Sherrier D.J."/>
            <person name="Shi R."/>
            <person name="Sims S."/>
            <person name="Singer S.R."/>
            <person name="Sinharoy S."/>
            <person name="Sterck L."/>
            <person name="Viollet A."/>
            <person name="Wang B.B."/>
            <person name="Wang K."/>
            <person name="Wang M."/>
            <person name="Wang X."/>
            <person name="Warfsmann J."/>
            <person name="Weissenbach J."/>
            <person name="White D.D."/>
            <person name="White J.D."/>
            <person name="Wiley G.B."/>
            <person name="Wincker P."/>
            <person name="Xing Y."/>
            <person name="Yang L."/>
            <person name="Yao Z."/>
            <person name="Ying F."/>
            <person name="Zhai J."/>
            <person name="Zhou L."/>
            <person name="Zuber A."/>
            <person name="Denarie J."/>
            <person name="Dixon R.A."/>
            <person name="May G.D."/>
            <person name="Schwartz D.C."/>
            <person name="Rogers J."/>
            <person name="Quetier F."/>
            <person name="Town C.D."/>
            <person name="Roe B.A."/>
        </authorList>
    </citation>
    <scope>NUCLEOTIDE SEQUENCE [LARGE SCALE GENOMIC DNA]</scope>
    <source>
        <strain evidence="2">A17</strain>
        <strain evidence="3 4">cv. Jemalong A17</strain>
    </source>
</reference>
<reference evidence="2 4" key="2">
    <citation type="journal article" date="2014" name="BMC Genomics">
        <title>An improved genome release (version Mt4.0) for the model legume Medicago truncatula.</title>
        <authorList>
            <person name="Tang H."/>
            <person name="Krishnakumar V."/>
            <person name="Bidwell S."/>
            <person name="Rosen B."/>
            <person name="Chan A."/>
            <person name="Zhou S."/>
            <person name="Gentzbittel L."/>
            <person name="Childs K.L."/>
            <person name="Yandell M."/>
            <person name="Gundlach H."/>
            <person name="Mayer K.F."/>
            <person name="Schwartz D.C."/>
            <person name="Town C.D."/>
        </authorList>
    </citation>
    <scope>GENOME REANNOTATION</scope>
    <source>
        <strain evidence="3 4">cv. Jemalong A17</strain>
    </source>
</reference>
<dbReference type="GO" id="GO:0006508">
    <property type="term" value="P:proteolysis"/>
    <property type="evidence" value="ECO:0007669"/>
    <property type="project" value="UniProtKB-KW"/>
</dbReference>
<proteinExistence type="predicted"/>
<feature type="compositionally biased region" description="Basic residues" evidence="1">
    <location>
        <begin position="72"/>
        <end position="85"/>
    </location>
</feature>
<sequence length="85" mass="10179">MTIFMSNMTIFMSPEYSCLHVCYIDDAKVIVIDRICTCLKLIFQPESNKHRTKTGNQKHTARRREIKTIKVVQRRRNHKNKRKKT</sequence>
<evidence type="ECO:0000313" key="2">
    <source>
        <dbReference type="EMBL" id="AES89291.1"/>
    </source>
</evidence>
<keyword evidence="4" id="KW-1185">Reference proteome</keyword>
<dbReference type="AlphaFoldDB" id="G7JL16"/>
<organism evidence="2 4">
    <name type="scientific">Medicago truncatula</name>
    <name type="common">Barrel medic</name>
    <name type="synonym">Medicago tribuloides</name>
    <dbReference type="NCBI Taxonomy" id="3880"/>
    <lineage>
        <taxon>Eukaryota</taxon>
        <taxon>Viridiplantae</taxon>
        <taxon>Streptophyta</taxon>
        <taxon>Embryophyta</taxon>
        <taxon>Tracheophyta</taxon>
        <taxon>Spermatophyta</taxon>
        <taxon>Magnoliopsida</taxon>
        <taxon>eudicotyledons</taxon>
        <taxon>Gunneridae</taxon>
        <taxon>Pentapetalae</taxon>
        <taxon>rosids</taxon>
        <taxon>fabids</taxon>
        <taxon>Fabales</taxon>
        <taxon>Fabaceae</taxon>
        <taxon>Papilionoideae</taxon>
        <taxon>50 kb inversion clade</taxon>
        <taxon>NPAAA clade</taxon>
        <taxon>Hologalegina</taxon>
        <taxon>IRL clade</taxon>
        <taxon>Trifolieae</taxon>
        <taxon>Medicago</taxon>
    </lineage>
</organism>
<feature type="region of interest" description="Disordered" evidence="1">
    <location>
        <begin position="49"/>
        <end position="85"/>
    </location>
</feature>
<gene>
    <name evidence="2" type="ordered locus">MTR_4g072200</name>
</gene>
<evidence type="ECO:0000256" key="1">
    <source>
        <dbReference type="SAM" id="MobiDB-lite"/>
    </source>
</evidence>
<dbReference type="Proteomes" id="UP000002051">
    <property type="component" value="Chromosome 4"/>
</dbReference>
<dbReference type="EnsemblPlants" id="AES89291">
    <property type="protein sequence ID" value="AES89291"/>
    <property type="gene ID" value="MTR_4g072200"/>
</dbReference>
<evidence type="ECO:0000313" key="3">
    <source>
        <dbReference type="EnsemblPlants" id="AES89291"/>
    </source>
</evidence>
<dbReference type="GO" id="GO:0008233">
    <property type="term" value="F:peptidase activity"/>
    <property type="evidence" value="ECO:0007669"/>
    <property type="project" value="UniProtKB-KW"/>
</dbReference>
<dbReference type="HOGENOM" id="CLU_145668_2_0_1"/>